<dbReference type="PROSITE" id="PS51199">
    <property type="entry name" value="SF4_HELICASE"/>
    <property type="match status" value="1"/>
</dbReference>
<dbReference type="Pfam" id="PF08708">
    <property type="entry name" value="PriCT_1"/>
    <property type="match status" value="1"/>
</dbReference>
<dbReference type="EMBL" id="LNQE01000418">
    <property type="protein sequence ID" value="KUG26706.1"/>
    <property type="molecule type" value="Genomic_DNA"/>
</dbReference>
<name>A0A0W8G111_9ZZZZ</name>
<dbReference type="SUPFAM" id="SSF56747">
    <property type="entry name" value="Prim-pol domain"/>
    <property type="match status" value="1"/>
</dbReference>
<dbReference type="InterPro" id="IPR007694">
    <property type="entry name" value="DNA_helicase_DnaB-like_C"/>
</dbReference>
<reference evidence="3" key="1">
    <citation type="journal article" date="2015" name="Proc. Natl. Acad. Sci. U.S.A.">
        <title>Networks of energetic and metabolic interactions define dynamics in microbial communities.</title>
        <authorList>
            <person name="Embree M."/>
            <person name="Liu J.K."/>
            <person name="Al-Bassam M.M."/>
            <person name="Zengler K."/>
        </authorList>
    </citation>
    <scope>NUCLEOTIDE SEQUENCE</scope>
</reference>
<dbReference type="PANTHER" id="PTHR30153">
    <property type="entry name" value="REPLICATIVE DNA HELICASE DNAB"/>
    <property type="match status" value="1"/>
</dbReference>
<organism evidence="3">
    <name type="scientific">hydrocarbon metagenome</name>
    <dbReference type="NCBI Taxonomy" id="938273"/>
    <lineage>
        <taxon>unclassified sequences</taxon>
        <taxon>metagenomes</taxon>
        <taxon>ecological metagenomes</taxon>
    </lineage>
</organism>
<dbReference type="InterPro" id="IPR027417">
    <property type="entry name" value="P-loop_NTPase"/>
</dbReference>
<dbReference type="AlphaFoldDB" id="A0A0W8G111"/>
<dbReference type="GO" id="GO:0005829">
    <property type="term" value="C:cytosol"/>
    <property type="evidence" value="ECO:0007669"/>
    <property type="project" value="TreeGrafter"/>
</dbReference>
<gene>
    <name evidence="3" type="ORF">ASZ90_003447</name>
</gene>
<dbReference type="PANTHER" id="PTHR30153:SF2">
    <property type="entry name" value="REPLICATIVE DNA HELICASE"/>
    <property type="match status" value="1"/>
</dbReference>
<feature type="compositionally biased region" description="Acidic residues" evidence="1">
    <location>
        <begin position="612"/>
        <end position="622"/>
    </location>
</feature>
<dbReference type="SMART" id="SM00942">
    <property type="entry name" value="PriCT_1"/>
    <property type="match status" value="1"/>
</dbReference>
<feature type="domain" description="SF4 helicase" evidence="2">
    <location>
        <begin position="330"/>
        <end position="598"/>
    </location>
</feature>
<evidence type="ECO:0000256" key="1">
    <source>
        <dbReference type="SAM" id="MobiDB-lite"/>
    </source>
</evidence>
<evidence type="ECO:0000259" key="2">
    <source>
        <dbReference type="PROSITE" id="PS51199"/>
    </source>
</evidence>
<dbReference type="GO" id="GO:0005524">
    <property type="term" value="F:ATP binding"/>
    <property type="evidence" value="ECO:0007669"/>
    <property type="project" value="InterPro"/>
</dbReference>
<proteinExistence type="predicted"/>
<sequence length="622" mass="71021">MISEKFVYAEFVLNGLHNRNQIENINTFKIPEPRFECYRSMFLFDKIFKNYVQKTGSTKNYLGEHISDALIFDFDGADLEAVKKEAVNFIWSLYYNCGVSTDYPRIAFSGSKGFHVTLPIEVITAHPQPSPDFSQTYKSLCLKLSDGFQNDKGIYNINRIFRMLNSVHHKTGLYKIPLTFAELQKLSIEEIKKLAKNPRQVETLPITEIEEVDTLKELWNESLTTSTFAGTANKKSDAEDIQLFIPAREGERNQTAIRLTGILIKRGLDEKLTTEIMKVWNGSNTPPLPDRELETLVSGAFKRYKEEADKKNFEIFDIATGLNEYSIFAQQPESNKIRFGFHRLDDALRGINRGETLCLIGKTAVGKSAFLQNIGFNYAKESGQPVLFFSMEMPITSVIERSLQMEHQITGFDVERTFKKNPGESKRLGDKLIDSLSNFFTITESGMDLQRIKAYIQHSEQNIYKHKTGLVMIDYLGLVKSKGKDLYEQVSRVAREIKDLAKELDVPILFLSQTTKQNNDYSELTIGSARDSGAVDEASDFVLGLWKDSNFEQINEDKESSEIHLQVGLLKNRRGRNGKFQITMDKKSLQFSEPPFFPDKVQQPAKASESNFLEDQDENFPI</sequence>
<dbReference type="Gene3D" id="3.40.50.300">
    <property type="entry name" value="P-loop containing nucleotide triphosphate hydrolases"/>
    <property type="match status" value="1"/>
</dbReference>
<keyword evidence="3" id="KW-0067">ATP-binding</keyword>
<keyword evidence="3" id="KW-0347">Helicase</keyword>
<keyword evidence="3" id="KW-0547">Nucleotide-binding</keyword>
<dbReference type="InterPro" id="IPR014820">
    <property type="entry name" value="PriCT_1"/>
</dbReference>
<dbReference type="Pfam" id="PF03796">
    <property type="entry name" value="DnaB_C"/>
    <property type="match status" value="1"/>
</dbReference>
<dbReference type="GO" id="GO:0003678">
    <property type="term" value="F:DNA helicase activity"/>
    <property type="evidence" value="ECO:0007669"/>
    <property type="project" value="InterPro"/>
</dbReference>
<dbReference type="Gene3D" id="3.90.920.10">
    <property type="entry name" value="DNA primase, PRIM domain"/>
    <property type="match status" value="1"/>
</dbReference>
<keyword evidence="3" id="KW-0378">Hydrolase</keyword>
<accession>A0A0W8G111</accession>
<dbReference type="GO" id="GO:0006260">
    <property type="term" value="P:DNA replication"/>
    <property type="evidence" value="ECO:0007669"/>
    <property type="project" value="InterPro"/>
</dbReference>
<evidence type="ECO:0000313" key="3">
    <source>
        <dbReference type="EMBL" id="KUG26706.1"/>
    </source>
</evidence>
<dbReference type="SUPFAM" id="SSF52540">
    <property type="entry name" value="P-loop containing nucleoside triphosphate hydrolases"/>
    <property type="match status" value="1"/>
</dbReference>
<comment type="caution">
    <text evidence="3">The sequence shown here is derived from an EMBL/GenBank/DDBJ whole genome shotgun (WGS) entry which is preliminary data.</text>
</comment>
<protein>
    <submittedName>
        <fullName evidence="3">Replicative dna helicase</fullName>
    </submittedName>
</protein>
<feature type="region of interest" description="Disordered" evidence="1">
    <location>
        <begin position="593"/>
        <end position="622"/>
    </location>
</feature>